<keyword evidence="2" id="KW-1185">Reference proteome</keyword>
<reference evidence="1 2" key="1">
    <citation type="submission" date="2021-05" db="EMBL/GenBank/DDBJ databases">
        <title>Genome Assembly of Synthetic Allotetraploid Brassica napus Reveals Homoeologous Exchanges between Subgenomes.</title>
        <authorList>
            <person name="Davis J.T."/>
        </authorList>
    </citation>
    <scope>NUCLEOTIDE SEQUENCE [LARGE SCALE GENOMIC DNA]</scope>
    <source>
        <strain evidence="2">cv. Da-Ae</strain>
        <tissue evidence="1">Seedling</tissue>
    </source>
</reference>
<name>A0ABQ8EEF3_BRANA</name>
<dbReference type="EMBL" id="JAGKQM010000002">
    <property type="protein sequence ID" value="KAH0939727.1"/>
    <property type="molecule type" value="Genomic_DNA"/>
</dbReference>
<comment type="caution">
    <text evidence="1">The sequence shown here is derived from an EMBL/GenBank/DDBJ whole genome shotgun (WGS) entry which is preliminary data.</text>
</comment>
<dbReference type="Proteomes" id="UP000824890">
    <property type="component" value="Unassembled WGS sequence"/>
</dbReference>
<evidence type="ECO:0000313" key="1">
    <source>
        <dbReference type="EMBL" id="KAH0939727.1"/>
    </source>
</evidence>
<sequence>GSDEMKLVKLRPWLGSSGDILSSVVGRLLAPTLHLFVEGERSAYGSVSHCSFVLTAASLLELFPVRALVWFSMVGGSNGLRFKSEAVENSALCSVVRLLEEISI</sequence>
<feature type="non-terminal residue" evidence="1">
    <location>
        <position position="1"/>
    </location>
</feature>
<accession>A0ABQ8EEF3</accession>
<proteinExistence type="predicted"/>
<organism evidence="1 2">
    <name type="scientific">Brassica napus</name>
    <name type="common">Rape</name>
    <dbReference type="NCBI Taxonomy" id="3708"/>
    <lineage>
        <taxon>Eukaryota</taxon>
        <taxon>Viridiplantae</taxon>
        <taxon>Streptophyta</taxon>
        <taxon>Embryophyta</taxon>
        <taxon>Tracheophyta</taxon>
        <taxon>Spermatophyta</taxon>
        <taxon>Magnoliopsida</taxon>
        <taxon>eudicotyledons</taxon>
        <taxon>Gunneridae</taxon>
        <taxon>Pentapetalae</taxon>
        <taxon>rosids</taxon>
        <taxon>malvids</taxon>
        <taxon>Brassicales</taxon>
        <taxon>Brassicaceae</taxon>
        <taxon>Brassiceae</taxon>
        <taxon>Brassica</taxon>
    </lineage>
</organism>
<gene>
    <name evidence="1" type="ORF">HID58_007188</name>
</gene>
<evidence type="ECO:0000313" key="2">
    <source>
        <dbReference type="Proteomes" id="UP000824890"/>
    </source>
</evidence>
<protein>
    <submittedName>
        <fullName evidence="1">Uncharacterized protein</fullName>
    </submittedName>
</protein>